<keyword evidence="3" id="KW-1185">Reference proteome</keyword>
<dbReference type="EMBL" id="JALBUR010000006">
    <property type="protein sequence ID" value="MDX8419242.1"/>
    <property type="molecule type" value="Genomic_DNA"/>
</dbReference>
<feature type="transmembrane region" description="Helical" evidence="1">
    <location>
        <begin position="145"/>
        <end position="175"/>
    </location>
</feature>
<evidence type="ECO:0000313" key="2">
    <source>
        <dbReference type="EMBL" id="MDX8419242.1"/>
    </source>
</evidence>
<sequence length="335" mass="37633">MKKWLRRRISLSEQDIKAAAVLMDSGFSLEETMHILQTPANKSCFDAIRAHLDNGELAETFLGQYMPSSYQSFLRDFLAYLPFLDSLQLAIAITAQEKEHLAIIEKGLLYPCMLMSGMAGGIFLFERTVLPTMLNMVTAVNVSSGNVAVLASLMAWFARGLFAAVLVFTAILWLCTRQTNIVKAYRFAALHFPNNLPVQLASTQFTRFFQECVRRQISTRQSLQILSRMNQRPLIAFLASELDHSFQKGESLSRAVVSPYLESALAAFFQTAVYAEDTAGILTGYLQMSLMRTRHQIDHFTHGVQAVCYLAVGLVIIFAYRILLMPMAMMQQIGI</sequence>
<reference evidence="2 3" key="1">
    <citation type="submission" date="2022-03" db="EMBL/GenBank/DDBJ databases">
        <title>Novel taxa within the pig intestine.</title>
        <authorList>
            <person name="Wylensek D."/>
            <person name="Bishof K."/>
            <person name="Afrizal A."/>
            <person name="Clavel T."/>
        </authorList>
    </citation>
    <scope>NUCLEOTIDE SEQUENCE [LARGE SCALE GENOMIC DNA]</scope>
    <source>
        <strain evidence="2 3">CLA-KB-P133</strain>
    </source>
</reference>
<proteinExistence type="predicted"/>
<protein>
    <recommendedName>
        <fullName evidence="4">Type II secretion system protein GspF domain-containing protein</fullName>
    </recommendedName>
</protein>
<evidence type="ECO:0000313" key="3">
    <source>
        <dbReference type="Proteomes" id="UP001286174"/>
    </source>
</evidence>
<comment type="caution">
    <text evidence="2">The sequence shown here is derived from an EMBL/GenBank/DDBJ whole genome shotgun (WGS) entry which is preliminary data.</text>
</comment>
<evidence type="ECO:0000256" key="1">
    <source>
        <dbReference type="SAM" id="Phobius"/>
    </source>
</evidence>
<dbReference type="Proteomes" id="UP001286174">
    <property type="component" value="Unassembled WGS sequence"/>
</dbReference>
<keyword evidence="1" id="KW-0812">Transmembrane</keyword>
<feature type="transmembrane region" description="Helical" evidence="1">
    <location>
        <begin position="300"/>
        <end position="323"/>
    </location>
</feature>
<dbReference type="RefSeq" id="WP_370595727.1">
    <property type="nucleotide sequence ID" value="NZ_JALBUR010000006.1"/>
</dbReference>
<feature type="transmembrane region" description="Helical" evidence="1">
    <location>
        <begin position="108"/>
        <end position="125"/>
    </location>
</feature>
<name>A0AB35U4K0_9FIRM</name>
<accession>A0AB35U4K0</accession>
<gene>
    <name evidence="2" type="ORF">MOZ60_03940</name>
</gene>
<evidence type="ECO:0008006" key="4">
    <source>
        <dbReference type="Google" id="ProtNLM"/>
    </source>
</evidence>
<keyword evidence="1" id="KW-1133">Transmembrane helix</keyword>
<dbReference type="AlphaFoldDB" id="A0AB35U4K0"/>
<organism evidence="2 3">
    <name type="scientific">Grylomicrobium aquisgranensis</name>
    <dbReference type="NCBI Taxonomy" id="2926318"/>
    <lineage>
        <taxon>Bacteria</taxon>
        <taxon>Bacillati</taxon>
        <taxon>Bacillota</taxon>
        <taxon>Erysipelotrichia</taxon>
        <taxon>Erysipelotrichales</taxon>
        <taxon>Erysipelotrichaceae</taxon>
        <taxon>Grylomicrobium</taxon>
    </lineage>
</organism>
<keyword evidence="1" id="KW-0472">Membrane</keyword>